<protein>
    <submittedName>
        <fullName evidence="1">DUF1249 domain-containing protein</fullName>
    </submittedName>
</protein>
<keyword evidence="2" id="KW-1185">Reference proteome</keyword>
<dbReference type="Proteomes" id="UP000305881">
    <property type="component" value="Chromosome"/>
</dbReference>
<organism evidence="1 2">
    <name type="scientific">Methylotuvimicrobium buryatense</name>
    <name type="common">Methylomicrobium buryatense</name>
    <dbReference type="NCBI Taxonomy" id="95641"/>
    <lineage>
        <taxon>Bacteria</taxon>
        <taxon>Pseudomonadati</taxon>
        <taxon>Pseudomonadota</taxon>
        <taxon>Gammaproteobacteria</taxon>
        <taxon>Methylococcales</taxon>
        <taxon>Methylococcaceae</taxon>
        <taxon>Methylotuvimicrobium</taxon>
    </lineage>
</organism>
<dbReference type="Pfam" id="PF06853">
    <property type="entry name" value="DUF1249"/>
    <property type="match status" value="1"/>
</dbReference>
<evidence type="ECO:0000313" key="2">
    <source>
        <dbReference type="Proteomes" id="UP000305881"/>
    </source>
</evidence>
<evidence type="ECO:0000313" key="1">
    <source>
        <dbReference type="EMBL" id="QCW82292.1"/>
    </source>
</evidence>
<reference evidence="2" key="1">
    <citation type="journal article" date="2019" name="J. Bacteriol.">
        <title>A Mutagenic Screen Identifies a TonB-Dependent Receptor Required for the Lanthanide Metal Switch in the Type I Methanotroph 'Methylotuvimicrobium buryatense' 5GB1C.</title>
        <authorList>
            <person name="Groom J.D."/>
            <person name="Ford S.M."/>
            <person name="Pesesky M.W."/>
            <person name="Lidstrom M.E."/>
        </authorList>
    </citation>
    <scope>NUCLEOTIDE SEQUENCE [LARGE SCALE GENOMIC DNA]</scope>
    <source>
        <strain evidence="2">5GB1C</strain>
    </source>
</reference>
<dbReference type="STRING" id="675511.GCA_000341735_01306"/>
<dbReference type="KEGG" id="mbur:EQU24_08605"/>
<dbReference type="RefSeq" id="WP_017839879.1">
    <property type="nucleotide sequence ID" value="NZ_CP035467.1"/>
</dbReference>
<accession>A0A4P9ULZ3</accession>
<dbReference type="PANTHER" id="PTHR38774">
    <property type="entry name" value="CYTOPLASMIC PROTEIN-RELATED"/>
    <property type="match status" value="1"/>
</dbReference>
<gene>
    <name evidence="1" type="ORF">EQU24_08605</name>
</gene>
<proteinExistence type="predicted"/>
<dbReference type="OrthoDB" id="9793663at2"/>
<sequence length="150" mass="17408">MSRIHPQNKAACLETICASNYRKLLNLIPNIRNLAQSTIGKASQKPDLQLEVLERSAHTLTVKLSHRFNQLPNDLWMPDVTVRVYLDAELAEVLRDHARSDVSRVYKDPGKTSEILNYKWQLNYFLLKWLDHCLSINYQFTDRKATEVIA</sequence>
<dbReference type="PANTHER" id="PTHR38774:SF1">
    <property type="entry name" value="CYTOPLASMIC PROTEIN"/>
    <property type="match status" value="1"/>
</dbReference>
<dbReference type="EMBL" id="CP035467">
    <property type="protein sequence ID" value="QCW82292.1"/>
    <property type="molecule type" value="Genomic_DNA"/>
</dbReference>
<name>A0A4P9ULZ3_METBY</name>
<dbReference type="AlphaFoldDB" id="A0A4P9ULZ3"/>
<dbReference type="InterPro" id="IPR009659">
    <property type="entry name" value="DUF1249"/>
</dbReference>